<comment type="caution">
    <text evidence="1">The sequence shown here is derived from an EMBL/GenBank/DDBJ whole genome shotgun (WGS) entry which is preliminary data.</text>
</comment>
<sequence>MTMQQTEVWNIFFDDNKYQDLLNKADRLLKESSSMFLKGYRLDAIDEQQKPKIQELENEFKAYAQTRLDDISKRIDEIEKEATTDKVQNPQEELIRRQNLQARYDFYSNGEIMNHINTVDAQNVDIFELSLLQKIISERFNDTEEQQVAHAFEVLKQNVLHPYENNSEYEKLAYDYSVIEQVGMKNSGVVVTRKDGDYMPTIKSLNDRYNEEMNRVRK</sequence>
<dbReference type="Proteomes" id="UP000646308">
    <property type="component" value="Unassembled WGS sequence"/>
</dbReference>
<protein>
    <recommendedName>
        <fullName evidence="3">Phage head morphogenesis protein</fullName>
    </recommendedName>
</protein>
<evidence type="ECO:0008006" key="3">
    <source>
        <dbReference type="Google" id="ProtNLM"/>
    </source>
</evidence>
<reference evidence="1" key="1">
    <citation type="submission" date="2019-11" db="EMBL/GenBank/DDBJ databases">
        <title>Whole genome comparisons of Staphylococcus agnetis isolates from cattle and chickens.</title>
        <authorList>
            <person name="Rhoads D."/>
            <person name="Shwani A."/>
            <person name="Adkins P."/>
            <person name="Calcutt M."/>
            <person name="Middleton J."/>
        </authorList>
    </citation>
    <scope>NUCLEOTIDE SEQUENCE</scope>
    <source>
        <strain evidence="1">1387</strain>
    </source>
</reference>
<dbReference type="EMBL" id="WMFL01000064">
    <property type="protein sequence ID" value="NJI02206.1"/>
    <property type="molecule type" value="Genomic_DNA"/>
</dbReference>
<organism evidence="1 2">
    <name type="scientific">Staphylococcus agnetis</name>
    <dbReference type="NCBI Taxonomy" id="985762"/>
    <lineage>
        <taxon>Bacteria</taxon>
        <taxon>Bacillati</taxon>
        <taxon>Bacillota</taxon>
        <taxon>Bacilli</taxon>
        <taxon>Bacillales</taxon>
        <taxon>Staphylococcaceae</taxon>
        <taxon>Staphylococcus</taxon>
    </lineage>
</organism>
<gene>
    <name evidence="1" type="ORF">GLV84_04945</name>
</gene>
<proteinExistence type="predicted"/>
<dbReference type="AlphaFoldDB" id="A0AAW9YWD6"/>
<accession>A0AAW9YWD6</accession>
<evidence type="ECO:0000313" key="1">
    <source>
        <dbReference type="EMBL" id="NJI02206.1"/>
    </source>
</evidence>
<evidence type="ECO:0000313" key="2">
    <source>
        <dbReference type="Proteomes" id="UP000646308"/>
    </source>
</evidence>
<name>A0AAW9YWD6_9STAP</name>